<name>A0A5J5ASW4_9ASTE</name>
<organism evidence="1 2">
    <name type="scientific">Nyssa sinensis</name>
    <dbReference type="NCBI Taxonomy" id="561372"/>
    <lineage>
        <taxon>Eukaryota</taxon>
        <taxon>Viridiplantae</taxon>
        <taxon>Streptophyta</taxon>
        <taxon>Embryophyta</taxon>
        <taxon>Tracheophyta</taxon>
        <taxon>Spermatophyta</taxon>
        <taxon>Magnoliopsida</taxon>
        <taxon>eudicotyledons</taxon>
        <taxon>Gunneridae</taxon>
        <taxon>Pentapetalae</taxon>
        <taxon>asterids</taxon>
        <taxon>Cornales</taxon>
        <taxon>Nyssaceae</taxon>
        <taxon>Nyssa</taxon>
    </lineage>
</organism>
<reference evidence="1 2" key="1">
    <citation type="submission" date="2019-09" db="EMBL/GenBank/DDBJ databases">
        <title>A chromosome-level genome assembly of the Chinese tupelo Nyssa sinensis.</title>
        <authorList>
            <person name="Yang X."/>
            <person name="Kang M."/>
            <person name="Yang Y."/>
            <person name="Xiong H."/>
            <person name="Wang M."/>
            <person name="Zhang Z."/>
            <person name="Wang Z."/>
            <person name="Wu H."/>
            <person name="Ma T."/>
            <person name="Liu J."/>
            <person name="Xi Z."/>
        </authorList>
    </citation>
    <scope>NUCLEOTIDE SEQUENCE [LARGE SCALE GENOMIC DNA]</scope>
    <source>
        <strain evidence="1">J267</strain>
        <tissue evidence="1">Leaf</tissue>
    </source>
</reference>
<evidence type="ECO:0000313" key="1">
    <source>
        <dbReference type="EMBL" id="KAA8533398.1"/>
    </source>
</evidence>
<evidence type="ECO:0000313" key="2">
    <source>
        <dbReference type="Proteomes" id="UP000325577"/>
    </source>
</evidence>
<proteinExistence type="predicted"/>
<dbReference type="Proteomes" id="UP000325577">
    <property type="component" value="Linkage Group LG18"/>
</dbReference>
<keyword evidence="2" id="KW-1185">Reference proteome</keyword>
<dbReference type="AlphaFoldDB" id="A0A5J5ASW4"/>
<protein>
    <submittedName>
        <fullName evidence="1">Uncharacterized protein</fullName>
    </submittedName>
</protein>
<gene>
    <name evidence="1" type="ORF">F0562_031169</name>
</gene>
<sequence length="140" mass="15619">MNKGIRKLFSSAARKKMTAAMGLATCYCDVEVLRQWCNCGNDGSLMVDDDDHPAGGQWLVTLTVVTDDEIDDGRGIGRNSIGFPEISRYRSDLTMGVLCSVQWWCAAMIVVGSIESRYRAELMAGLFHDVWTVCRQWMQG</sequence>
<dbReference type="EMBL" id="CM018041">
    <property type="protein sequence ID" value="KAA8533398.1"/>
    <property type="molecule type" value="Genomic_DNA"/>
</dbReference>
<accession>A0A5J5ASW4</accession>